<reference evidence="3" key="1">
    <citation type="submission" date="2015-09" db="EMBL/GenBank/DDBJ databases">
        <authorList>
            <person name="Rodrigo-Torres Lidia"/>
            <person name="Arahal R.David."/>
        </authorList>
    </citation>
    <scope>NUCLEOTIDE SEQUENCE [LARGE SCALE GENOMIC DNA]</scope>
    <source>
        <strain evidence="3">CECT 7735</strain>
    </source>
</reference>
<keyword evidence="3" id="KW-1185">Reference proteome</keyword>
<feature type="compositionally biased region" description="Low complexity" evidence="1">
    <location>
        <begin position="69"/>
        <end position="82"/>
    </location>
</feature>
<dbReference type="Proteomes" id="UP000051870">
    <property type="component" value="Unassembled WGS sequence"/>
</dbReference>
<protein>
    <submittedName>
        <fullName evidence="2">Uncharacterized protein</fullName>
    </submittedName>
</protein>
<name>A0A0P1IA18_9RHOB</name>
<evidence type="ECO:0000313" key="2">
    <source>
        <dbReference type="EMBL" id="CUK00841.1"/>
    </source>
</evidence>
<gene>
    <name evidence="2" type="ORF">PH7735_02378</name>
</gene>
<accession>A0A0P1IA18</accession>
<sequence length="160" mass="17209">MAFDLPAQYVHGAGDHNEIGLVNLEIETASASAGAVLPCRVGVFFKEMSGRADKALGSGQTPVERSCGRVRGAAPRPAASPRDICQPEEEQGPHGTLFCFKIVGVTLVVQLNQRVAFFASTEFHGTARKHFQRHGKHRGSHGFVIDLCAVFGDQTLGFFT</sequence>
<organism evidence="2 3">
    <name type="scientific">Shimia thalassica</name>
    <dbReference type="NCBI Taxonomy" id="1715693"/>
    <lineage>
        <taxon>Bacteria</taxon>
        <taxon>Pseudomonadati</taxon>
        <taxon>Pseudomonadota</taxon>
        <taxon>Alphaproteobacteria</taxon>
        <taxon>Rhodobacterales</taxon>
        <taxon>Roseobacteraceae</taxon>
    </lineage>
</organism>
<dbReference type="EMBL" id="CYTW01000002">
    <property type="protein sequence ID" value="CUK00841.1"/>
    <property type="molecule type" value="Genomic_DNA"/>
</dbReference>
<evidence type="ECO:0000256" key="1">
    <source>
        <dbReference type="SAM" id="MobiDB-lite"/>
    </source>
</evidence>
<feature type="region of interest" description="Disordered" evidence="1">
    <location>
        <begin position="55"/>
        <end position="83"/>
    </location>
</feature>
<proteinExistence type="predicted"/>
<dbReference type="AlphaFoldDB" id="A0A0P1IA18"/>
<dbReference type="STRING" id="1715693.PH7735_02378"/>
<evidence type="ECO:0000313" key="3">
    <source>
        <dbReference type="Proteomes" id="UP000051870"/>
    </source>
</evidence>